<protein>
    <submittedName>
        <fullName evidence="3">DUF2778 domain-containing protein</fullName>
    </submittedName>
</protein>
<dbReference type="AlphaFoldDB" id="A0A838BQ18"/>
<dbReference type="InterPro" id="IPR021225">
    <property type="entry name" value="Tlde1_dom"/>
</dbReference>
<keyword evidence="1" id="KW-0812">Transmembrane</keyword>
<organism evidence="3 4">
    <name type="scientific">Microvirga mediterraneensis</name>
    <dbReference type="NCBI Taxonomy" id="2754695"/>
    <lineage>
        <taxon>Bacteria</taxon>
        <taxon>Pseudomonadati</taxon>
        <taxon>Pseudomonadota</taxon>
        <taxon>Alphaproteobacteria</taxon>
        <taxon>Hyphomicrobiales</taxon>
        <taxon>Methylobacteriaceae</taxon>
        <taxon>Microvirga</taxon>
    </lineage>
</organism>
<reference evidence="3 4" key="1">
    <citation type="submission" date="2020-07" db="EMBL/GenBank/DDBJ databases">
        <title>Draft genome and description of Microvirga mediterraneensis Marseille-Q2068 sp. nov.</title>
        <authorList>
            <person name="Boxberger M."/>
        </authorList>
    </citation>
    <scope>NUCLEOTIDE SEQUENCE [LARGE SCALE GENOMIC DNA]</scope>
    <source>
        <strain evidence="3 4">Marseille-Q2068</strain>
    </source>
</reference>
<name>A0A838BQ18_9HYPH</name>
<dbReference type="Proteomes" id="UP000572984">
    <property type="component" value="Unassembled WGS sequence"/>
</dbReference>
<accession>A0A838BQ18</accession>
<comment type="caution">
    <text evidence="3">The sequence shown here is derived from an EMBL/GenBank/DDBJ whole genome shotgun (WGS) entry which is preliminary data.</text>
</comment>
<dbReference type="RefSeq" id="WP_181053093.1">
    <property type="nucleotide sequence ID" value="NZ_JACDXJ010000001.1"/>
</dbReference>
<evidence type="ECO:0000256" key="1">
    <source>
        <dbReference type="SAM" id="Phobius"/>
    </source>
</evidence>
<feature type="domain" description="Tlde1" evidence="2">
    <location>
        <begin position="253"/>
        <end position="356"/>
    </location>
</feature>
<sequence length="374" mass="39700">MLNRSYPPRVRAPRKKRRNLFPTAVLVAISMSPLAYFVDFQHRSDEPREEQVSSIAAPAPVQVATAPAYDPALVDPTPAMKADALHFTRNAPLQSGFKSSPVRQQVAVAPAAPEAPAPAVEPTAPVVALAEAVQPLPAPVPLPVPRPTDLMPPRVTAAQTASIPARASVTPRTVTGAVAIASPPADNRSFIEKFFGIKPATPPEAALSYASLDNGTGSISPTSRFVPSPGTGSGGTAVYDITAQVVIMPNGERLEAHSGLGDMMDNPRYVNVRMKGATPPGTYVITEREALFHGVRALRLTPVGGSGAIYGRDGILAHTYMLGPRGDSNGCVSFRNYDRFLQAYLRGEVKRLVVTAGHGQDLLPRTARRSDRAI</sequence>
<feature type="transmembrane region" description="Helical" evidence="1">
    <location>
        <begin position="20"/>
        <end position="38"/>
    </location>
</feature>
<keyword evidence="4" id="KW-1185">Reference proteome</keyword>
<evidence type="ECO:0000259" key="2">
    <source>
        <dbReference type="Pfam" id="PF10908"/>
    </source>
</evidence>
<evidence type="ECO:0000313" key="4">
    <source>
        <dbReference type="Proteomes" id="UP000572984"/>
    </source>
</evidence>
<keyword evidence="1" id="KW-0472">Membrane</keyword>
<keyword evidence="1" id="KW-1133">Transmembrane helix</keyword>
<gene>
    <name evidence="3" type="ORF">H0S73_16075</name>
</gene>
<proteinExistence type="predicted"/>
<dbReference type="EMBL" id="JACDXJ010000001">
    <property type="protein sequence ID" value="MBA1157637.1"/>
    <property type="molecule type" value="Genomic_DNA"/>
</dbReference>
<evidence type="ECO:0000313" key="3">
    <source>
        <dbReference type="EMBL" id="MBA1157637.1"/>
    </source>
</evidence>
<dbReference type="Pfam" id="PF10908">
    <property type="entry name" value="Tlde1_dom"/>
    <property type="match status" value="1"/>
</dbReference>